<dbReference type="SUPFAM" id="SSF55073">
    <property type="entry name" value="Nucleotide cyclase"/>
    <property type="match status" value="1"/>
</dbReference>
<dbReference type="PANTHER" id="PTHR45138:SF9">
    <property type="entry name" value="DIGUANYLATE CYCLASE DGCM-RELATED"/>
    <property type="match status" value="1"/>
</dbReference>
<dbReference type="PROSITE" id="PS50887">
    <property type="entry name" value="GGDEF"/>
    <property type="match status" value="1"/>
</dbReference>
<evidence type="ECO:0000259" key="4">
    <source>
        <dbReference type="PROSITE" id="PS50887"/>
    </source>
</evidence>
<evidence type="ECO:0000256" key="1">
    <source>
        <dbReference type="ARBA" id="ARBA00012528"/>
    </source>
</evidence>
<feature type="transmembrane region" description="Helical" evidence="3">
    <location>
        <begin position="104"/>
        <end position="123"/>
    </location>
</feature>
<keyword evidence="6" id="KW-1185">Reference proteome</keyword>
<dbReference type="PANTHER" id="PTHR45138">
    <property type="entry name" value="REGULATORY COMPONENTS OF SENSORY TRANSDUCTION SYSTEM"/>
    <property type="match status" value="1"/>
</dbReference>
<comment type="catalytic activity">
    <reaction evidence="2">
        <text>2 GTP = 3',3'-c-di-GMP + 2 diphosphate</text>
        <dbReference type="Rhea" id="RHEA:24898"/>
        <dbReference type="ChEBI" id="CHEBI:33019"/>
        <dbReference type="ChEBI" id="CHEBI:37565"/>
        <dbReference type="ChEBI" id="CHEBI:58805"/>
        <dbReference type="EC" id="2.7.7.65"/>
    </reaction>
</comment>
<dbReference type="CDD" id="cd01949">
    <property type="entry name" value="GGDEF"/>
    <property type="match status" value="1"/>
</dbReference>
<dbReference type="Pfam" id="PF00990">
    <property type="entry name" value="GGDEF"/>
    <property type="match status" value="1"/>
</dbReference>
<protein>
    <recommendedName>
        <fullName evidence="1">diguanylate cyclase</fullName>
        <ecNumber evidence="1">2.7.7.65</ecNumber>
    </recommendedName>
</protein>
<keyword evidence="3" id="KW-0812">Transmembrane</keyword>
<keyword evidence="3" id="KW-0472">Membrane</keyword>
<reference evidence="6" key="1">
    <citation type="journal article" date="2019" name="Int. J. Syst. Evol. Microbiol.">
        <title>The Global Catalogue of Microorganisms (GCM) 10K type strain sequencing project: providing services to taxonomists for standard genome sequencing and annotation.</title>
        <authorList>
            <consortium name="The Broad Institute Genomics Platform"/>
            <consortium name="The Broad Institute Genome Sequencing Center for Infectious Disease"/>
            <person name="Wu L."/>
            <person name="Ma J."/>
        </authorList>
    </citation>
    <scope>NUCLEOTIDE SEQUENCE [LARGE SCALE GENOMIC DNA]</scope>
    <source>
        <strain evidence="6">JCM 17555</strain>
    </source>
</reference>
<feature type="transmembrane region" description="Helical" evidence="3">
    <location>
        <begin position="27"/>
        <end position="45"/>
    </location>
</feature>
<dbReference type="Proteomes" id="UP001501337">
    <property type="component" value="Unassembled WGS sequence"/>
</dbReference>
<feature type="transmembrane region" description="Helical" evidence="3">
    <location>
        <begin position="135"/>
        <end position="155"/>
    </location>
</feature>
<dbReference type="InterPro" id="IPR029787">
    <property type="entry name" value="Nucleotide_cyclase"/>
</dbReference>
<evidence type="ECO:0000313" key="5">
    <source>
        <dbReference type="EMBL" id="GAA3961695.1"/>
    </source>
</evidence>
<organism evidence="5 6">
    <name type="scientific">Allohahella marinimesophila</name>
    <dbReference type="NCBI Taxonomy" id="1054972"/>
    <lineage>
        <taxon>Bacteria</taxon>
        <taxon>Pseudomonadati</taxon>
        <taxon>Pseudomonadota</taxon>
        <taxon>Gammaproteobacteria</taxon>
        <taxon>Oceanospirillales</taxon>
        <taxon>Hahellaceae</taxon>
        <taxon>Allohahella</taxon>
    </lineage>
</organism>
<evidence type="ECO:0000256" key="3">
    <source>
        <dbReference type="SAM" id="Phobius"/>
    </source>
</evidence>
<evidence type="ECO:0000256" key="2">
    <source>
        <dbReference type="ARBA" id="ARBA00034247"/>
    </source>
</evidence>
<dbReference type="InterPro" id="IPR043128">
    <property type="entry name" value="Rev_trsase/Diguanyl_cyclase"/>
</dbReference>
<evidence type="ECO:0000313" key="6">
    <source>
        <dbReference type="Proteomes" id="UP001501337"/>
    </source>
</evidence>
<feature type="transmembrane region" description="Helical" evidence="3">
    <location>
        <begin position="81"/>
        <end position="97"/>
    </location>
</feature>
<proteinExistence type="predicted"/>
<dbReference type="EMBL" id="BAABBO010000009">
    <property type="protein sequence ID" value="GAA3961695.1"/>
    <property type="molecule type" value="Genomic_DNA"/>
</dbReference>
<sequence>MAMYVWFLIPLGLATWSGNSPVHVAVIWMLIGFGGNAVFYAMLSLGYNKRFTDHSLTIPQMWLAIIVTFYAQIYAGPLRGGYLLALILMFIFGCFKLRTKQMLWVSLSSSFIYAATIPLAAIVEGPAFNWVQSLILWFIYTTIMPMVSVVAGVVSRMRHDLAANRSQLQAALEEVTHLASHDELTGLSNRRWMMETLERERALAQRRDSGFCLCIVDLDHFKQVNDVHGHAAGDAVLQAFARISLKKLRGTDIMARHGGEEFLLFIPSDTVAAAEHCVQRIRETLAHTVFDGLPEDFRITMSGGLTHHQPGEPIASTLERADAALYQAKASGRNRIETA</sequence>
<feature type="transmembrane region" description="Helical" evidence="3">
    <location>
        <begin position="57"/>
        <end position="75"/>
    </location>
</feature>
<comment type="caution">
    <text evidence="5">The sequence shown here is derived from an EMBL/GenBank/DDBJ whole genome shotgun (WGS) entry which is preliminary data.</text>
</comment>
<accession>A0ABP7P982</accession>
<dbReference type="InterPro" id="IPR050469">
    <property type="entry name" value="Diguanylate_Cyclase"/>
</dbReference>
<gene>
    <name evidence="5" type="ORF">GCM10022278_19670</name>
</gene>
<keyword evidence="3" id="KW-1133">Transmembrane helix</keyword>
<dbReference type="SMART" id="SM00267">
    <property type="entry name" value="GGDEF"/>
    <property type="match status" value="1"/>
</dbReference>
<dbReference type="NCBIfam" id="TIGR00254">
    <property type="entry name" value="GGDEF"/>
    <property type="match status" value="1"/>
</dbReference>
<dbReference type="Gene3D" id="3.30.70.270">
    <property type="match status" value="1"/>
</dbReference>
<dbReference type="InterPro" id="IPR000160">
    <property type="entry name" value="GGDEF_dom"/>
</dbReference>
<dbReference type="EC" id="2.7.7.65" evidence="1"/>
<feature type="domain" description="GGDEF" evidence="4">
    <location>
        <begin position="209"/>
        <end position="339"/>
    </location>
</feature>
<name>A0ABP7P982_9GAMM</name>